<feature type="domain" description="Isopenicillin N synthase-like Fe(2+) 2OG dioxygenase" evidence="1">
    <location>
        <begin position="16"/>
        <end position="80"/>
    </location>
</feature>
<evidence type="ECO:0000259" key="1">
    <source>
        <dbReference type="Pfam" id="PF03171"/>
    </source>
</evidence>
<protein>
    <recommendedName>
        <fullName evidence="1">Isopenicillin N synthase-like Fe(2+) 2OG dioxygenase domain-containing protein</fullName>
    </recommendedName>
</protein>
<dbReference type="Gene3D" id="2.60.120.330">
    <property type="entry name" value="B-lactam Antibiotic, Isopenicillin N Synthase, Chain"/>
    <property type="match status" value="1"/>
</dbReference>
<dbReference type="PANTHER" id="PTHR47990">
    <property type="entry name" value="2-OXOGLUTARATE (2OG) AND FE(II)-DEPENDENT OXYGENASE SUPERFAMILY PROTEIN-RELATED"/>
    <property type="match status" value="1"/>
</dbReference>
<dbReference type="EMBL" id="JAODUO010000494">
    <property type="protein sequence ID" value="KAK2179381.1"/>
    <property type="molecule type" value="Genomic_DNA"/>
</dbReference>
<dbReference type="Pfam" id="PF03171">
    <property type="entry name" value="2OG-FeII_Oxy"/>
    <property type="match status" value="1"/>
</dbReference>
<accession>A0AAD9NSW2</accession>
<dbReference type="SUPFAM" id="SSF51197">
    <property type="entry name" value="Clavaminate synthase-like"/>
    <property type="match status" value="1"/>
</dbReference>
<gene>
    <name evidence="2" type="ORF">NP493_494g04118</name>
</gene>
<dbReference type="AlphaFoldDB" id="A0AAD9NSW2"/>
<keyword evidence="3" id="KW-1185">Reference proteome</keyword>
<name>A0AAD9NSW2_RIDPI</name>
<dbReference type="Proteomes" id="UP001209878">
    <property type="component" value="Unassembled WGS sequence"/>
</dbReference>
<dbReference type="InterPro" id="IPR027443">
    <property type="entry name" value="IPNS-like_sf"/>
</dbReference>
<evidence type="ECO:0000313" key="3">
    <source>
        <dbReference type="Proteomes" id="UP001209878"/>
    </source>
</evidence>
<comment type="caution">
    <text evidence="2">The sequence shown here is derived from an EMBL/GenBank/DDBJ whole genome shotgun (WGS) entry which is preliminary data.</text>
</comment>
<sequence length="114" mass="13129">MELYSLFSFAVLFRRFQLRNRDGEFVPATPVSGTVLVNIGDTMARWTADKLISTKHRVVIPETQVNRAKARMSIAYFMHPDDDCLIKCIDGSNKYEPITSLDYLNMRFQATYAK</sequence>
<dbReference type="InterPro" id="IPR044861">
    <property type="entry name" value="IPNS-like_FE2OG_OXY"/>
</dbReference>
<proteinExistence type="predicted"/>
<organism evidence="2 3">
    <name type="scientific">Ridgeia piscesae</name>
    <name type="common">Tubeworm</name>
    <dbReference type="NCBI Taxonomy" id="27915"/>
    <lineage>
        <taxon>Eukaryota</taxon>
        <taxon>Metazoa</taxon>
        <taxon>Spiralia</taxon>
        <taxon>Lophotrochozoa</taxon>
        <taxon>Annelida</taxon>
        <taxon>Polychaeta</taxon>
        <taxon>Sedentaria</taxon>
        <taxon>Canalipalpata</taxon>
        <taxon>Sabellida</taxon>
        <taxon>Siboglinidae</taxon>
        <taxon>Ridgeia</taxon>
    </lineage>
</organism>
<evidence type="ECO:0000313" key="2">
    <source>
        <dbReference type="EMBL" id="KAK2179381.1"/>
    </source>
</evidence>
<dbReference type="InterPro" id="IPR050231">
    <property type="entry name" value="Iron_ascorbate_oxido_reductase"/>
</dbReference>
<reference evidence="2" key="1">
    <citation type="journal article" date="2023" name="Mol. Biol. Evol.">
        <title>Third-Generation Sequencing Reveals the Adaptive Role of the Epigenome in Three Deep-Sea Polychaetes.</title>
        <authorList>
            <person name="Perez M."/>
            <person name="Aroh O."/>
            <person name="Sun Y."/>
            <person name="Lan Y."/>
            <person name="Juniper S.K."/>
            <person name="Young C.R."/>
            <person name="Angers B."/>
            <person name="Qian P.Y."/>
        </authorList>
    </citation>
    <scope>NUCLEOTIDE SEQUENCE</scope>
    <source>
        <strain evidence="2">R07B-5</strain>
    </source>
</reference>